<dbReference type="EMBL" id="JAJJMB010012717">
    <property type="protein sequence ID" value="KAI3873879.1"/>
    <property type="molecule type" value="Genomic_DNA"/>
</dbReference>
<reference evidence="1" key="1">
    <citation type="submission" date="2022-04" db="EMBL/GenBank/DDBJ databases">
        <title>A functionally conserved STORR gene fusion in Papaver species that diverged 16.8 million years ago.</title>
        <authorList>
            <person name="Catania T."/>
        </authorList>
    </citation>
    <scope>NUCLEOTIDE SEQUENCE</scope>
    <source>
        <strain evidence="1">S-188037</strain>
    </source>
</reference>
<dbReference type="Gene3D" id="1.20.1310.10">
    <property type="entry name" value="Cullin Repeats"/>
    <property type="match status" value="1"/>
</dbReference>
<keyword evidence="2" id="KW-1185">Reference proteome</keyword>
<sequence>MKVLELEEGREIIHKRITKLISVLEGVPDESPIDVEEEGWEIIQNEFTKKVNIVEGGPESPPVDGNFNMKMYDTIFTMCTQLPPHDHSKQVYKRYK</sequence>
<proteinExistence type="predicted"/>
<accession>A0AAD4S7R6</accession>
<dbReference type="AlphaFoldDB" id="A0AAD4S7R6"/>
<dbReference type="Proteomes" id="UP001202328">
    <property type="component" value="Unassembled WGS sequence"/>
</dbReference>
<evidence type="ECO:0000313" key="2">
    <source>
        <dbReference type="Proteomes" id="UP001202328"/>
    </source>
</evidence>
<protein>
    <submittedName>
        <fullName evidence="1">Uncharacterized protein</fullName>
    </submittedName>
</protein>
<organism evidence="1 2">
    <name type="scientific">Papaver atlanticum</name>
    <dbReference type="NCBI Taxonomy" id="357466"/>
    <lineage>
        <taxon>Eukaryota</taxon>
        <taxon>Viridiplantae</taxon>
        <taxon>Streptophyta</taxon>
        <taxon>Embryophyta</taxon>
        <taxon>Tracheophyta</taxon>
        <taxon>Spermatophyta</taxon>
        <taxon>Magnoliopsida</taxon>
        <taxon>Ranunculales</taxon>
        <taxon>Papaveraceae</taxon>
        <taxon>Papaveroideae</taxon>
        <taxon>Papaver</taxon>
    </lineage>
</organism>
<name>A0AAD4S7R6_9MAGN</name>
<feature type="non-terminal residue" evidence="1">
    <location>
        <position position="96"/>
    </location>
</feature>
<comment type="caution">
    <text evidence="1">The sequence shown here is derived from an EMBL/GenBank/DDBJ whole genome shotgun (WGS) entry which is preliminary data.</text>
</comment>
<gene>
    <name evidence="1" type="ORF">MKW98_001528</name>
</gene>
<evidence type="ECO:0000313" key="1">
    <source>
        <dbReference type="EMBL" id="KAI3873879.1"/>
    </source>
</evidence>